<evidence type="ECO:0000313" key="4">
    <source>
        <dbReference type="Proteomes" id="UP000216867"/>
    </source>
</evidence>
<feature type="transmembrane region" description="Helical" evidence="2">
    <location>
        <begin position="478"/>
        <end position="504"/>
    </location>
</feature>
<feature type="transmembrane region" description="Helical" evidence="2">
    <location>
        <begin position="310"/>
        <end position="341"/>
    </location>
</feature>
<sequence>MRPLLLITSTLSDGRPWRLMLWPLAASLAVFILVLAILAPALARAERSAAAGPAPESTSADPPPAVDAVPSYSVAVGIDDTVSEMPALQSAKVDFLSFSAEYFSRLKEGAKVEEFGTEERELSPAGARSQVEDGTSVLAVILPKQLTPTVIDDIRAYSAGEIDTAPTYAITIVAGPQALNEDRFIVEKYETAVMRQATEFVSDQIRNIAGKITCDPTGLAADCARSQDETATAFERPFTTEVEEVSGPAPVDSFTTDDDATPGDAASSPAPEPAGAGEGTDESGTEPVTNEQAAAASAPFWTAQSWVPTVLIALAVAAVTLALAASFTVNRAAGLSLVLVGPWRTLRTQRPFPRQALLRVKLVIGAVGTVVLGLLASAAVTGFGTAAVYGVGAYPLLRILAVLCFLTLLTAALVTLVLAVGDTAGTLFGSLAAIAAVIWAIAESGAVRAVSVSGTDFDLGMVTDLLIGQGNRWMFLSYALPTCVGLLFVFVASLVVGLTATAVYDRSRSTKIDIG</sequence>
<keyword evidence="2" id="KW-0812">Transmembrane</keyword>
<organism evidence="3 4">
    <name type="scientific">Brevibacterium casei</name>
    <dbReference type="NCBI Taxonomy" id="33889"/>
    <lineage>
        <taxon>Bacteria</taxon>
        <taxon>Bacillati</taxon>
        <taxon>Actinomycetota</taxon>
        <taxon>Actinomycetes</taxon>
        <taxon>Micrococcales</taxon>
        <taxon>Brevibacteriaceae</taxon>
        <taxon>Brevibacterium</taxon>
    </lineage>
</organism>
<accession>A0A269Z841</accession>
<dbReference type="Proteomes" id="UP000216867">
    <property type="component" value="Unassembled WGS sequence"/>
</dbReference>
<feature type="region of interest" description="Disordered" evidence="1">
    <location>
        <begin position="234"/>
        <end position="293"/>
    </location>
</feature>
<feature type="transmembrane region" description="Helical" evidence="2">
    <location>
        <begin position="396"/>
        <end position="418"/>
    </location>
</feature>
<feature type="transmembrane region" description="Helical" evidence="2">
    <location>
        <begin position="425"/>
        <end position="442"/>
    </location>
</feature>
<evidence type="ECO:0000256" key="2">
    <source>
        <dbReference type="SAM" id="Phobius"/>
    </source>
</evidence>
<dbReference type="RefSeq" id="WP_095376810.1">
    <property type="nucleotide sequence ID" value="NZ_NCWY01000020.1"/>
</dbReference>
<name>A0A269Z841_9MICO</name>
<gene>
    <name evidence="3" type="ORF">B8X04_16175</name>
</gene>
<feature type="compositionally biased region" description="Low complexity" evidence="1">
    <location>
        <begin position="262"/>
        <end position="275"/>
    </location>
</feature>
<evidence type="ECO:0000313" key="3">
    <source>
        <dbReference type="EMBL" id="PAK93086.1"/>
    </source>
</evidence>
<comment type="caution">
    <text evidence="3">The sequence shown here is derived from an EMBL/GenBank/DDBJ whole genome shotgun (WGS) entry which is preliminary data.</text>
</comment>
<feature type="transmembrane region" description="Helical" evidence="2">
    <location>
        <begin position="362"/>
        <end position="390"/>
    </location>
</feature>
<dbReference type="EMBL" id="NCWY01000020">
    <property type="protein sequence ID" value="PAK93086.1"/>
    <property type="molecule type" value="Genomic_DNA"/>
</dbReference>
<protein>
    <submittedName>
        <fullName evidence="3">Uncharacterized protein</fullName>
    </submittedName>
</protein>
<keyword evidence="2" id="KW-1133">Transmembrane helix</keyword>
<proteinExistence type="predicted"/>
<reference evidence="3 4" key="1">
    <citation type="submission" date="2017-04" db="EMBL/GenBank/DDBJ databases">
        <title>Kefir bacterial isolates.</title>
        <authorList>
            <person name="Kim Y."/>
            <person name="Blasche S."/>
            <person name="Patil K.R."/>
        </authorList>
    </citation>
    <scope>NUCLEOTIDE SEQUENCE [LARGE SCALE GENOMIC DNA]</scope>
    <source>
        <strain evidence="3 4">OG2</strain>
    </source>
</reference>
<keyword evidence="2" id="KW-0472">Membrane</keyword>
<evidence type="ECO:0000256" key="1">
    <source>
        <dbReference type="SAM" id="MobiDB-lite"/>
    </source>
</evidence>
<dbReference type="AlphaFoldDB" id="A0A269Z841"/>